<dbReference type="AlphaFoldDB" id="A0A7Z0D8S9"/>
<evidence type="ECO:0000256" key="5">
    <source>
        <dbReference type="ARBA" id="ARBA00023277"/>
    </source>
</evidence>
<comment type="subunit">
    <text evidence="3">Homotrimer.</text>
</comment>
<comment type="similarity">
    <text evidence="2">Belongs to the KHG/KDPG aldolase family.</text>
</comment>
<dbReference type="RefSeq" id="WP_218843777.1">
    <property type="nucleotide sequence ID" value="NZ_JACBZS010000001.1"/>
</dbReference>
<evidence type="ECO:0000256" key="3">
    <source>
        <dbReference type="ARBA" id="ARBA00011233"/>
    </source>
</evidence>
<evidence type="ECO:0000313" key="7">
    <source>
        <dbReference type="Proteomes" id="UP000527616"/>
    </source>
</evidence>
<evidence type="ECO:0000256" key="2">
    <source>
        <dbReference type="ARBA" id="ARBA00006906"/>
    </source>
</evidence>
<comment type="pathway">
    <text evidence="1">Carbohydrate acid metabolism.</text>
</comment>
<dbReference type="EMBL" id="JACBZS010000001">
    <property type="protein sequence ID" value="NYI71066.1"/>
    <property type="molecule type" value="Genomic_DNA"/>
</dbReference>
<evidence type="ECO:0000313" key="6">
    <source>
        <dbReference type="EMBL" id="NYI71066.1"/>
    </source>
</evidence>
<gene>
    <name evidence="6" type="ORF">GGQ54_001626</name>
</gene>
<accession>A0A7Z0D8S9</accession>
<dbReference type="CDD" id="cd00452">
    <property type="entry name" value="KDPG_aldolase"/>
    <property type="match status" value="1"/>
</dbReference>
<evidence type="ECO:0000256" key="1">
    <source>
        <dbReference type="ARBA" id="ARBA00004761"/>
    </source>
</evidence>
<sequence>MSHDRAGGPDRSATSAMLGHDQRCRAVSPHLAAPNYGGARNGRDRICLDDETISDIWDSDTRAKGWSMTAGRRPVVPVSPGVIAIIRLRHIAPPEELIEGLVAGGVRIVEVTLPTPESLSTIRRWSARDDVLVGAGTVRTPGDVHSAADAGARFIVTPTTVPAVIAAARERGLPVTCGALTPTEIDAAASLGADWIKVFPVETVGGPAYVSAVVAPLDDIALVPTGGVDARLAERYAELGCAGVGVGSWLVDERSVHAGEWHDIRSRAREITDAWARGSERR</sequence>
<dbReference type="InterPro" id="IPR000887">
    <property type="entry name" value="Aldlse_KDPG_KHG"/>
</dbReference>
<dbReference type="PANTHER" id="PTHR30246:SF1">
    <property type="entry name" value="2-DEHYDRO-3-DEOXY-6-PHOSPHOGALACTONATE ALDOLASE-RELATED"/>
    <property type="match status" value="1"/>
</dbReference>
<proteinExistence type="inferred from homology"/>
<dbReference type="PANTHER" id="PTHR30246">
    <property type="entry name" value="2-KETO-3-DEOXY-6-PHOSPHOGLUCONATE ALDOLASE"/>
    <property type="match status" value="1"/>
</dbReference>
<evidence type="ECO:0000256" key="4">
    <source>
        <dbReference type="ARBA" id="ARBA00023239"/>
    </source>
</evidence>
<keyword evidence="4 6" id="KW-0456">Lyase</keyword>
<dbReference type="Proteomes" id="UP000527616">
    <property type="component" value="Unassembled WGS sequence"/>
</dbReference>
<name>A0A7Z0D8S9_9ACTN</name>
<organism evidence="6 7">
    <name type="scientific">Naumannella cuiyingiana</name>
    <dbReference type="NCBI Taxonomy" id="1347891"/>
    <lineage>
        <taxon>Bacteria</taxon>
        <taxon>Bacillati</taxon>
        <taxon>Actinomycetota</taxon>
        <taxon>Actinomycetes</taxon>
        <taxon>Propionibacteriales</taxon>
        <taxon>Propionibacteriaceae</taxon>
        <taxon>Naumannella</taxon>
    </lineage>
</organism>
<dbReference type="Pfam" id="PF01081">
    <property type="entry name" value="Aldolase"/>
    <property type="match status" value="1"/>
</dbReference>
<dbReference type="InterPro" id="IPR013785">
    <property type="entry name" value="Aldolase_TIM"/>
</dbReference>
<keyword evidence="5" id="KW-0119">Carbohydrate metabolism</keyword>
<dbReference type="SUPFAM" id="SSF51569">
    <property type="entry name" value="Aldolase"/>
    <property type="match status" value="1"/>
</dbReference>
<dbReference type="NCBIfam" id="TIGR01182">
    <property type="entry name" value="eda"/>
    <property type="match status" value="1"/>
</dbReference>
<dbReference type="GO" id="GO:0008675">
    <property type="term" value="F:2-dehydro-3-deoxy-phosphogluconate aldolase activity"/>
    <property type="evidence" value="ECO:0007669"/>
    <property type="project" value="UniProtKB-EC"/>
</dbReference>
<dbReference type="GO" id="GO:0106009">
    <property type="term" value="F:(4S)-4-hydroxy-2-oxoglutarate aldolase activity"/>
    <property type="evidence" value="ECO:0007669"/>
    <property type="project" value="UniProtKB-EC"/>
</dbReference>
<keyword evidence="7" id="KW-1185">Reference proteome</keyword>
<comment type="caution">
    <text evidence="6">The sequence shown here is derived from an EMBL/GenBank/DDBJ whole genome shotgun (WGS) entry which is preliminary data.</text>
</comment>
<dbReference type="Gene3D" id="3.20.20.70">
    <property type="entry name" value="Aldolase class I"/>
    <property type="match status" value="1"/>
</dbReference>
<reference evidence="6 7" key="1">
    <citation type="submission" date="2020-07" db="EMBL/GenBank/DDBJ databases">
        <title>Sequencing the genomes of 1000 actinobacteria strains.</title>
        <authorList>
            <person name="Klenk H.-P."/>
        </authorList>
    </citation>
    <scope>NUCLEOTIDE SEQUENCE [LARGE SCALE GENOMIC DNA]</scope>
    <source>
        <strain evidence="6 7">DSM 103164</strain>
    </source>
</reference>
<protein>
    <submittedName>
        <fullName evidence="6">2-dehydro-3-deoxyphosphogluconate aldolase/(4S)-4-hydroxy-2-oxoglutarate aldolase</fullName>
        <ecNumber evidence="6">4.1.2.14</ecNumber>
        <ecNumber evidence="6">4.1.3.42</ecNumber>
    </submittedName>
</protein>
<dbReference type="EC" id="4.1.3.42" evidence="6"/>
<dbReference type="EC" id="4.1.2.14" evidence="6"/>